<gene>
    <name evidence="1" type="ORF">HMPREF1324_0871</name>
</gene>
<comment type="caution">
    <text evidence="1">The sequence shown here is derived from an EMBL/GenBank/DDBJ whole genome shotgun (WGS) entry which is preliminary data.</text>
</comment>
<proteinExistence type="predicted"/>
<sequence length="61" mass="7166">MQCEALHLLKYVNYGTLERPKQAVFLAWSFCDQLFQRFINIFSAPIFPRISAKTTPNLYKP</sequence>
<keyword evidence="2" id="KW-1185">Reference proteome</keyword>
<name>I0UW57_9MICC</name>
<dbReference type="EMBL" id="AJJQ01000004">
    <property type="protein sequence ID" value="EID52110.1"/>
    <property type="molecule type" value="Genomic_DNA"/>
</dbReference>
<dbReference type="Proteomes" id="UP000004863">
    <property type="component" value="Unassembled WGS sequence"/>
</dbReference>
<organism evidence="1 2">
    <name type="scientific">Rothia aeria F0474</name>
    <dbReference type="NCBI Taxonomy" id="1125724"/>
    <lineage>
        <taxon>Bacteria</taxon>
        <taxon>Bacillati</taxon>
        <taxon>Actinomycetota</taxon>
        <taxon>Actinomycetes</taxon>
        <taxon>Micrococcales</taxon>
        <taxon>Micrococcaceae</taxon>
        <taxon>Rothia</taxon>
    </lineage>
</organism>
<evidence type="ECO:0000313" key="2">
    <source>
        <dbReference type="Proteomes" id="UP000004863"/>
    </source>
</evidence>
<protein>
    <submittedName>
        <fullName evidence="1">Uncharacterized protein</fullName>
    </submittedName>
</protein>
<reference evidence="1" key="1">
    <citation type="submission" date="2012-03" db="EMBL/GenBank/DDBJ databases">
        <authorList>
            <person name="Durkin A.S."/>
            <person name="McCorrison J."/>
            <person name="Torralba M."/>
            <person name="Gillis M."/>
            <person name="Methe B."/>
            <person name="Sutton G."/>
            <person name="Nelson K.E."/>
        </authorList>
    </citation>
    <scope>NUCLEOTIDE SEQUENCE [LARGE SCALE GENOMIC DNA]</scope>
    <source>
        <strain evidence="1">F0474</strain>
    </source>
</reference>
<accession>I0UW57</accession>
<dbReference type="AlphaFoldDB" id="I0UW57"/>
<evidence type="ECO:0000313" key="1">
    <source>
        <dbReference type="EMBL" id="EID52110.1"/>
    </source>
</evidence>